<dbReference type="GeneID" id="24958567"/>
<gene>
    <name evidence="3" type="ORF">BD01_0698</name>
</gene>
<dbReference type="KEGG" id="tnu:BD01_0698"/>
<keyword evidence="4" id="KW-1185">Reference proteome</keyword>
<keyword evidence="1" id="KW-0812">Transmembrane</keyword>
<feature type="domain" description="DUF4350" evidence="2">
    <location>
        <begin position="93"/>
        <end position="174"/>
    </location>
</feature>
<dbReference type="NCBIfam" id="TIGR04288">
    <property type="entry name" value="CGP_CTERM"/>
    <property type="match status" value="1"/>
</dbReference>
<dbReference type="Proteomes" id="UP000019434">
    <property type="component" value="Chromosome"/>
</dbReference>
<evidence type="ECO:0000313" key="4">
    <source>
        <dbReference type="Proteomes" id="UP000019434"/>
    </source>
</evidence>
<dbReference type="RefSeq" id="WP_042690014.1">
    <property type="nucleotide sequence ID" value="NZ_CP007264.1"/>
</dbReference>
<dbReference type="HOGENOM" id="CLU_050811_0_0_2"/>
<dbReference type="InterPro" id="IPR025646">
    <property type="entry name" value="DUF4350"/>
</dbReference>
<keyword evidence="1" id="KW-0472">Membrane</keyword>
<dbReference type="Pfam" id="PF14258">
    <property type="entry name" value="DUF4350"/>
    <property type="match status" value="1"/>
</dbReference>
<reference evidence="3 4" key="1">
    <citation type="submission" date="2014-02" db="EMBL/GenBank/DDBJ databases">
        <title>Genome Sequence of an Hyperthermophilic Archaeon, Thermococcus nautili 30-1, producing viral vesicles.</title>
        <authorList>
            <person name="Oberto J."/>
            <person name="Gaudin M."/>
            <person name="Cossu M."/>
            <person name="Gorlas A."/>
            <person name="Slesarev A."/>
            <person name="Marguet E."/>
            <person name="Forterre P."/>
        </authorList>
    </citation>
    <scope>NUCLEOTIDE SEQUENCE [LARGE SCALE GENOMIC DNA]</scope>
    <source>
        <strain evidence="3 4">30-1</strain>
    </source>
</reference>
<dbReference type="EMBL" id="CP007264">
    <property type="protein sequence ID" value="AHL22321.1"/>
    <property type="molecule type" value="Genomic_DNA"/>
</dbReference>
<dbReference type="InterPro" id="IPR029062">
    <property type="entry name" value="Class_I_gatase-like"/>
</dbReference>
<evidence type="ECO:0000313" key="3">
    <source>
        <dbReference type="EMBL" id="AHL22321.1"/>
    </source>
</evidence>
<keyword evidence="1" id="KW-1133">Transmembrane helix</keyword>
<evidence type="ECO:0000259" key="2">
    <source>
        <dbReference type="Pfam" id="PF14258"/>
    </source>
</evidence>
<protein>
    <recommendedName>
        <fullName evidence="2">DUF4350 domain-containing protein</fullName>
    </recommendedName>
</protein>
<sequence>MKKVAMFLAAVVLLSVFGVVASPAVSAADTGKVVIAVDLAHGENPKGLDDVTYKGKVLTQGMLKTLTDYTFVYFGDPKYESDLGIKRLGDKITYDALKNNNVTILILGQPSSPLLPEEIKAIRQWLEEGGKVLWVAGDSDYGNGAKTQQFVNSLLDQLNITNLRVDLASVEDAQSNAGGKSYRVVAYDDPWKDTPKREILVQNLKYGGKVLAHGPGVVAWVDGKDGSGDWHPLKPDVKPDNAYVIIHSNSSSDITENNAPAANAYQAGQTGEFPIVAAQIVKVNGKNDVIIVSGETPIGGYEPMWASEYYGVKLDGPTVITNILQWSLEMTKASEESSGSGSSGGICGPAFIVGLAVLPLLLRRRK</sequence>
<dbReference type="AlphaFoldDB" id="W8P0T3"/>
<dbReference type="STRING" id="195522.BD01_0698"/>
<dbReference type="OrthoDB" id="18576at2157"/>
<proteinExistence type="predicted"/>
<name>W8P0T3_9EURY</name>
<dbReference type="SUPFAM" id="SSF52317">
    <property type="entry name" value="Class I glutamine amidotransferase-like"/>
    <property type="match status" value="1"/>
</dbReference>
<evidence type="ECO:0000256" key="1">
    <source>
        <dbReference type="SAM" id="Phobius"/>
    </source>
</evidence>
<dbReference type="InterPro" id="IPR027552">
    <property type="entry name" value="CGP_CTERM"/>
</dbReference>
<organism evidence="3 4">
    <name type="scientific">Thermococcus nautili</name>
    <dbReference type="NCBI Taxonomy" id="195522"/>
    <lineage>
        <taxon>Archaea</taxon>
        <taxon>Methanobacteriati</taxon>
        <taxon>Methanobacteriota</taxon>
        <taxon>Thermococci</taxon>
        <taxon>Thermococcales</taxon>
        <taxon>Thermococcaceae</taxon>
        <taxon>Thermococcus</taxon>
    </lineage>
</organism>
<dbReference type="eggNOG" id="arCOG01310">
    <property type="taxonomic scope" value="Archaea"/>
</dbReference>
<accession>W8P0T3</accession>
<feature type="transmembrane region" description="Helical" evidence="1">
    <location>
        <begin position="343"/>
        <end position="362"/>
    </location>
</feature>